<sequence length="97" mass="11685">MKCRVPTEVKEHFIDKWPKFKSPELLSEKLDQYESVRNVMKRKTASHNQRDKYSSYRERNLAHVRATTKEVDEGFERKNEYRCYHCSSTGHFRSNCP</sequence>
<evidence type="ECO:0000313" key="3">
    <source>
        <dbReference type="EMBL" id="GBN43750.1"/>
    </source>
</evidence>
<dbReference type="GO" id="GO:0003676">
    <property type="term" value="F:nucleic acid binding"/>
    <property type="evidence" value="ECO:0007669"/>
    <property type="project" value="InterPro"/>
</dbReference>
<evidence type="ECO:0000256" key="1">
    <source>
        <dbReference type="PROSITE-ProRule" id="PRU00047"/>
    </source>
</evidence>
<evidence type="ECO:0000259" key="2">
    <source>
        <dbReference type="PROSITE" id="PS50158"/>
    </source>
</evidence>
<dbReference type="Proteomes" id="UP000499080">
    <property type="component" value="Unassembled WGS sequence"/>
</dbReference>
<name>A0A4Y2NZK0_ARAVE</name>
<dbReference type="AlphaFoldDB" id="A0A4Y2NZK0"/>
<protein>
    <recommendedName>
        <fullName evidence="2">CCHC-type domain-containing protein</fullName>
    </recommendedName>
</protein>
<keyword evidence="1" id="KW-0479">Metal-binding</keyword>
<keyword evidence="1" id="KW-0863">Zinc-finger</keyword>
<dbReference type="GO" id="GO:0008270">
    <property type="term" value="F:zinc ion binding"/>
    <property type="evidence" value="ECO:0007669"/>
    <property type="project" value="UniProtKB-KW"/>
</dbReference>
<comment type="caution">
    <text evidence="3">The sequence shown here is derived from an EMBL/GenBank/DDBJ whole genome shotgun (WGS) entry which is preliminary data.</text>
</comment>
<gene>
    <name evidence="3" type="ORF">AVEN_177645_1</name>
</gene>
<dbReference type="InterPro" id="IPR001878">
    <property type="entry name" value="Znf_CCHC"/>
</dbReference>
<organism evidence="3 4">
    <name type="scientific">Araneus ventricosus</name>
    <name type="common">Orbweaver spider</name>
    <name type="synonym">Epeira ventricosa</name>
    <dbReference type="NCBI Taxonomy" id="182803"/>
    <lineage>
        <taxon>Eukaryota</taxon>
        <taxon>Metazoa</taxon>
        <taxon>Ecdysozoa</taxon>
        <taxon>Arthropoda</taxon>
        <taxon>Chelicerata</taxon>
        <taxon>Arachnida</taxon>
        <taxon>Araneae</taxon>
        <taxon>Araneomorphae</taxon>
        <taxon>Entelegynae</taxon>
        <taxon>Araneoidea</taxon>
        <taxon>Araneidae</taxon>
        <taxon>Araneus</taxon>
    </lineage>
</organism>
<dbReference type="SUPFAM" id="SSF57756">
    <property type="entry name" value="Retrovirus zinc finger-like domains"/>
    <property type="match status" value="1"/>
</dbReference>
<feature type="domain" description="CCHC-type" evidence="2">
    <location>
        <begin position="82"/>
        <end position="97"/>
    </location>
</feature>
<reference evidence="3 4" key="1">
    <citation type="journal article" date="2019" name="Sci. Rep.">
        <title>Orb-weaving spider Araneus ventricosus genome elucidates the spidroin gene catalogue.</title>
        <authorList>
            <person name="Kono N."/>
            <person name="Nakamura H."/>
            <person name="Ohtoshi R."/>
            <person name="Moran D.A.P."/>
            <person name="Shinohara A."/>
            <person name="Yoshida Y."/>
            <person name="Fujiwara M."/>
            <person name="Mori M."/>
            <person name="Tomita M."/>
            <person name="Arakawa K."/>
        </authorList>
    </citation>
    <scope>NUCLEOTIDE SEQUENCE [LARGE SCALE GENOMIC DNA]</scope>
</reference>
<dbReference type="EMBL" id="BGPR01010012">
    <property type="protein sequence ID" value="GBN43750.1"/>
    <property type="molecule type" value="Genomic_DNA"/>
</dbReference>
<dbReference type="Pfam" id="PF00098">
    <property type="entry name" value="zf-CCHC"/>
    <property type="match status" value="1"/>
</dbReference>
<evidence type="ECO:0000313" key="4">
    <source>
        <dbReference type="Proteomes" id="UP000499080"/>
    </source>
</evidence>
<accession>A0A4Y2NZK0</accession>
<dbReference type="PROSITE" id="PS50158">
    <property type="entry name" value="ZF_CCHC"/>
    <property type="match status" value="1"/>
</dbReference>
<proteinExistence type="predicted"/>
<keyword evidence="1" id="KW-0862">Zinc</keyword>
<keyword evidence="4" id="KW-1185">Reference proteome</keyword>
<dbReference type="InterPro" id="IPR036875">
    <property type="entry name" value="Znf_CCHC_sf"/>
</dbReference>
<dbReference type="OrthoDB" id="10066033at2759"/>